<evidence type="ECO:0000313" key="1">
    <source>
        <dbReference type="EMBL" id="QIZ70566.1"/>
    </source>
</evidence>
<dbReference type="RefSeq" id="WP_168568721.1">
    <property type="nucleotide sequence ID" value="NZ_CP051167.1"/>
</dbReference>
<gene>
    <name evidence="1" type="ORF">HCG48_08235</name>
</gene>
<dbReference type="NCBIfam" id="NF045621">
    <property type="entry name" value="Npun_F0813_fam"/>
    <property type="match status" value="1"/>
</dbReference>
<evidence type="ECO:0000313" key="2">
    <source>
        <dbReference type="Proteomes" id="UP000500857"/>
    </source>
</evidence>
<sequence length="222" mass="25384">MFILKRQDVEISGIVHPKTGQQIPILNYQGQTFRLINVFSAQQAEEARAFWRDLTDNRGKACVLLEEPDRYSVWGKIRLDQADDPQNSGVAASPLYTQACLLLLQAVYFDIEDLLGTRQAGSFEKEIGQVFQKWRFPQADSTASVNNLLNMDPLGGAQVPSWQEHHLNTLLQELHRLGKEYFGNESFTERAIDVLQDMPDNERKQFTEWLNQSPLGQLWSTS</sequence>
<dbReference type="Proteomes" id="UP000500857">
    <property type="component" value="Chromosome"/>
</dbReference>
<proteinExistence type="predicted"/>
<name>A0A6H1TWI3_9CYAN</name>
<dbReference type="InterPro" id="IPR054638">
    <property type="entry name" value="Npun_F0813-like"/>
</dbReference>
<accession>A0A6H1TWI3</accession>
<dbReference type="EMBL" id="CP051167">
    <property type="protein sequence ID" value="QIZ70566.1"/>
    <property type="molecule type" value="Genomic_DNA"/>
</dbReference>
<dbReference type="KEGG" id="oxy:HCG48_08235"/>
<dbReference type="InterPro" id="IPR055892">
    <property type="entry name" value="DUF7469"/>
</dbReference>
<dbReference type="AlphaFoldDB" id="A0A6H1TWI3"/>
<keyword evidence="2" id="KW-1185">Reference proteome</keyword>
<dbReference type="Pfam" id="PF24276">
    <property type="entry name" value="DUF7469"/>
    <property type="match status" value="1"/>
</dbReference>
<organism evidence="1 2">
    <name type="scientific">Oxynema aestuarii AP17</name>
    <dbReference type="NCBI Taxonomy" id="2064643"/>
    <lineage>
        <taxon>Bacteria</taxon>
        <taxon>Bacillati</taxon>
        <taxon>Cyanobacteriota</taxon>
        <taxon>Cyanophyceae</taxon>
        <taxon>Oscillatoriophycideae</taxon>
        <taxon>Oscillatoriales</taxon>
        <taxon>Oscillatoriaceae</taxon>
        <taxon>Oxynema</taxon>
        <taxon>Oxynema aestuarii</taxon>
    </lineage>
</organism>
<protein>
    <submittedName>
        <fullName evidence="1">Uncharacterized protein</fullName>
    </submittedName>
</protein>
<reference evidence="1 2" key="1">
    <citation type="submission" date="2020-04" db="EMBL/GenBank/DDBJ databases">
        <authorList>
            <person name="Basu S."/>
            <person name="Maruthanayagam V."/>
            <person name="Chakraborty S."/>
            <person name="Pramanik A."/>
            <person name="Mukherjee J."/>
            <person name="Brink B."/>
        </authorList>
    </citation>
    <scope>NUCLEOTIDE SEQUENCE [LARGE SCALE GENOMIC DNA]</scope>
    <source>
        <strain evidence="1 2">AP17</strain>
    </source>
</reference>